<comment type="caution">
    <text evidence="1">The sequence shown here is derived from an EMBL/GenBank/DDBJ whole genome shotgun (WGS) entry which is preliminary data.</text>
</comment>
<dbReference type="AlphaFoldDB" id="A0A699XKE9"/>
<name>A0A699XKE9_TANCI</name>
<gene>
    <name evidence="1" type="ORF">Tci_930809</name>
</gene>
<accession>A0A699XKE9</accession>
<organism evidence="1">
    <name type="scientific">Tanacetum cinerariifolium</name>
    <name type="common">Dalmatian daisy</name>
    <name type="synonym">Chrysanthemum cinerariifolium</name>
    <dbReference type="NCBI Taxonomy" id="118510"/>
    <lineage>
        <taxon>Eukaryota</taxon>
        <taxon>Viridiplantae</taxon>
        <taxon>Streptophyta</taxon>
        <taxon>Embryophyta</taxon>
        <taxon>Tracheophyta</taxon>
        <taxon>Spermatophyta</taxon>
        <taxon>Magnoliopsida</taxon>
        <taxon>eudicotyledons</taxon>
        <taxon>Gunneridae</taxon>
        <taxon>Pentapetalae</taxon>
        <taxon>asterids</taxon>
        <taxon>campanulids</taxon>
        <taxon>Asterales</taxon>
        <taxon>Asteraceae</taxon>
        <taxon>Asteroideae</taxon>
        <taxon>Anthemideae</taxon>
        <taxon>Anthemidinae</taxon>
        <taxon>Tanacetum</taxon>
    </lineage>
</organism>
<sequence>RMHPNRGKIVELDADEDVTLVDVDNAVEIDADIQGRMEEDELPSRKLMLLSLNPLSLIMRK</sequence>
<reference evidence="1" key="1">
    <citation type="journal article" date="2019" name="Sci. Rep.">
        <title>Draft genome of Tanacetum cinerariifolium, the natural source of mosquito coil.</title>
        <authorList>
            <person name="Yamashiro T."/>
            <person name="Shiraishi A."/>
            <person name="Satake H."/>
            <person name="Nakayama K."/>
        </authorList>
    </citation>
    <scope>NUCLEOTIDE SEQUENCE</scope>
</reference>
<proteinExistence type="predicted"/>
<feature type="non-terminal residue" evidence="1">
    <location>
        <position position="1"/>
    </location>
</feature>
<evidence type="ECO:0000313" key="1">
    <source>
        <dbReference type="EMBL" id="GFD58840.1"/>
    </source>
</evidence>
<dbReference type="EMBL" id="BKCJ011858172">
    <property type="protein sequence ID" value="GFD58840.1"/>
    <property type="molecule type" value="Genomic_DNA"/>
</dbReference>
<protein>
    <submittedName>
        <fullName evidence="1">Uncharacterized protein</fullName>
    </submittedName>
</protein>